<evidence type="ECO:0000313" key="2">
    <source>
        <dbReference type="Proteomes" id="UP000789920"/>
    </source>
</evidence>
<evidence type="ECO:0000313" key="1">
    <source>
        <dbReference type="EMBL" id="CAG8590572.1"/>
    </source>
</evidence>
<sequence>ANIYRSRSLGDQSTELNITIKGIRNENVLTENHYDRKKNG</sequence>
<dbReference type="EMBL" id="CAJVQC010008285">
    <property type="protein sequence ID" value="CAG8590572.1"/>
    <property type="molecule type" value="Genomic_DNA"/>
</dbReference>
<comment type="caution">
    <text evidence="1">The sequence shown here is derived from an EMBL/GenBank/DDBJ whole genome shotgun (WGS) entry which is preliminary data.</text>
</comment>
<proteinExistence type="predicted"/>
<name>A0ACA9ML73_9GLOM</name>
<gene>
    <name evidence="1" type="ORF">RPERSI_LOCUS5518</name>
</gene>
<organism evidence="1 2">
    <name type="scientific">Racocetra persica</name>
    <dbReference type="NCBI Taxonomy" id="160502"/>
    <lineage>
        <taxon>Eukaryota</taxon>
        <taxon>Fungi</taxon>
        <taxon>Fungi incertae sedis</taxon>
        <taxon>Mucoromycota</taxon>
        <taxon>Glomeromycotina</taxon>
        <taxon>Glomeromycetes</taxon>
        <taxon>Diversisporales</taxon>
        <taxon>Gigasporaceae</taxon>
        <taxon>Racocetra</taxon>
    </lineage>
</organism>
<keyword evidence="2" id="KW-1185">Reference proteome</keyword>
<accession>A0ACA9ML73</accession>
<feature type="non-terminal residue" evidence="1">
    <location>
        <position position="1"/>
    </location>
</feature>
<protein>
    <submittedName>
        <fullName evidence="1">12821_t:CDS:1</fullName>
    </submittedName>
</protein>
<dbReference type="Proteomes" id="UP000789920">
    <property type="component" value="Unassembled WGS sequence"/>
</dbReference>
<reference evidence="1" key="1">
    <citation type="submission" date="2021-06" db="EMBL/GenBank/DDBJ databases">
        <authorList>
            <person name="Kallberg Y."/>
            <person name="Tangrot J."/>
            <person name="Rosling A."/>
        </authorList>
    </citation>
    <scope>NUCLEOTIDE SEQUENCE</scope>
    <source>
        <strain evidence="1">MA461A</strain>
    </source>
</reference>